<protein>
    <submittedName>
        <fullName evidence="1">Uncharacterized protein</fullName>
    </submittedName>
</protein>
<reference evidence="1 2" key="1">
    <citation type="submission" date="2016-06" db="EMBL/GenBank/DDBJ databases">
        <title>First insights into the genetic diversity and population structure of in the Bacillus cereus group bacteria from diverse marine environments.</title>
        <authorList>
            <person name="Liu Y."/>
            <person name="Lai Q."/>
            <person name="Shao Z."/>
        </authorList>
    </citation>
    <scope>NUCLEOTIDE SEQUENCE [LARGE SCALE GENOMIC DNA]</scope>
    <source>
        <strain evidence="1 2">NH24A2</strain>
    </source>
</reference>
<organism evidence="1 2">
    <name type="scientific">Bacillus paramycoides</name>
    <dbReference type="NCBI Taxonomy" id="2026194"/>
    <lineage>
        <taxon>Bacteria</taxon>
        <taxon>Bacillati</taxon>
        <taxon>Bacillota</taxon>
        <taxon>Bacilli</taxon>
        <taxon>Bacillales</taxon>
        <taxon>Bacillaceae</taxon>
        <taxon>Bacillus</taxon>
        <taxon>Bacillus cereus group</taxon>
    </lineage>
</organism>
<dbReference type="GeneID" id="87594190"/>
<dbReference type="EMBL" id="MAOI01000107">
    <property type="protein sequence ID" value="OJD74961.1"/>
    <property type="molecule type" value="Genomic_DNA"/>
</dbReference>
<sequence>MGKAMNVSKYNNVITLEEITVTIEDNEGVTEEQGLCFMDRWGKIISPEKARKLITDLETFYDSECDEWIKEHNKEIDKELEKQMNGHAE</sequence>
<dbReference type="Proteomes" id="UP000182788">
    <property type="component" value="Unassembled WGS sequence"/>
</dbReference>
<accession>A0A1J9UAA6</accession>
<dbReference type="AlphaFoldDB" id="A0A1J9UAA6"/>
<proteinExistence type="predicted"/>
<gene>
    <name evidence="1" type="ORF">BAU28_17525</name>
</gene>
<evidence type="ECO:0000313" key="2">
    <source>
        <dbReference type="Proteomes" id="UP000182788"/>
    </source>
</evidence>
<comment type="caution">
    <text evidence="1">The sequence shown here is derived from an EMBL/GenBank/DDBJ whole genome shotgun (WGS) entry which is preliminary data.</text>
</comment>
<evidence type="ECO:0000313" key="1">
    <source>
        <dbReference type="EMBL" id="OJD74961.1"/>
    </source>
</evidence>
<dbReference type="RefSeq" id="WP_071720114.1">
    <property type="nucleotide sequence ID" value="NZ_CBCSHB010000010.1"/>
</dbReference>
<name>A0A1J9UAA6_9BACI</name>